<evidence type="ECO:0000313" key="2">
    <source>
        <dbReference type="Proteomes" id="UP001234297"/>
    </source>
</evidence>
<proteinExistence type="predicted"/>
<sequence>MVSTKPVSNRKPMSLKNGQNQPLVKAKIARIEAITKERRESKTTRSNITSPSIIGKQANTPSEQEKEELKEEVLKEIVKKEVVEHCPLDIPPAKDENFCQNLDSEAGDSTASLEEHEESPTTKEIMDKKGDNGGGKNHHLEEEQGQPNDDGREELQHTIVNSIASREGEDDQKLKTNRRKSVLMDPGIVDKSLKLEFRRCKVIDNKETSTGESERLKFRKRENLGCILDDQKPISINIALNHQEGREKQEAAAYNDVIEQTASKLVGERRSKVKALVGAFETVISLQDLGSK</sequence>
<keyword evidence="2" id="KW-1185">Reference proteome</keyword>
<protein>
    <submittedName>
        <fullName evidence="1">Uncharacterized protein</fullName>
    </submittedName>
</protein>
<dbReference type="Proteomes" id="UP001234297">
    <property type="component" value="Chromosome 4"/>
</dbReference>
<accession>A0ACC2K938</accession>
<organism evidence="1 2">
    <name type="scientific">Persea americana</name>
    <name type="common">Avocado</name>
    <dbReference type="NCBI Taxonomy" id="3435"/>
    <lineage>
        <taxon>Eukaryota</taxon>
        <taxon>Viridiplantae</taxon>
        <taxon>Streptophyta</taxon>
        <taxon>Embryophyta</taxon>
        <taxon>Tracheophyta</taxon>
        <taxon>Spermatophyta</taxon>
        <taxon>Magnoliopsida</taxon>
        <taxon>Magnoliidae</taxon>
        <taxon>Laurales</taxon>
        <taxon>Lauraceae</taxon>
        <taxon>Persea</taxon>
    </lineage>
</organism>
<evidence type="ECO:0000313" key="1">
    <source>
        <dbReference type="EMBL" id="KAJ8617474.1"/>
    </source>
</evidence>
<comment type="caution">
    <text evidence="1">The sequence shown here is derived from an EMBL/GenBank/DDBJ whole genome shotgun (WGS) entry which is preliminary data.</text>
</comment>
<dbReference type="EMBL" id="CM056812">
    <property type="protein sequence ID" value="KAJ8617474.1"/>
    <property type="molecule type" value="Genomic_DNA"/>
</dbReference>
<name>A0ACC2K938_PERAE</name>
<reference evidence="1 2" key="1">
    <citation type="journal article" date="2022" name="Hortic Res">
        <title>A haplotype resolved chromosomal level avocado genome allows analysis of novel avocado genes.</title>
        <authorList>
            <person name="Nath O."/>
            <person name="Fletcher S.J."/>
            <person name="Hayward A."/>
            <person name="Shaw L.M."/>
            <person name="Masouleh A.K."/>
            <person name="Furtado A."/>
            <person name="Henry R.J."/>
            <person name="Mitter N."/>
        </authorList>
    </citation>
    <scope>NUCLEOTIDE SEQUENCE [LARGE SCALE GENOMIC DNA]</scope>
    <source>
        <strain evidence="2">cv. Hass</strain>
    </source>
</reference>
<gene>
    <name evidence="1" type="ORF">MRB53_013660</name>
</gene>